<dbReference type="EMBL" id="AP017372">
    <property type="protein sequence ID" value="BAU58343.2"/>
    <property type="molecule type" value="Genomic_DNA"/>
</dbReference>
<keyword evidence="2" id="KW-0998">Cell outer membrane</keyword>
<dbReference type="PIRSF" id="PIRSF036893">
    <property type="entry name" value="Lipocalin_ApoD"/>
    <property type="match status" value="1"/>
</dbReference>
<evidence type="ECO:0000256" key="2">
    <source>
        <dbReference type="PIRNR" id="PIRNR036893"/>
    </source>
</evidence>
<evidence type="ECO:0000313" key="5">
    <source>
        <dbReference type="Proteomes" id="UP000218890"/>
    </source>
</evidence>
<keyword evidence="2 4" id="KW-0449">Lipoprotein</keyword>
<dbReference type="Gene3D" id="2.40.128.20">
    <property type="match status" value="1"/>
</dbReference>
<accession>A0A110B5F6</accession>
<name>A0A110B5F6_HALHR</name>
<dbReference type="Proteomes" id="UP000218890">
    <property type="component" value="Chromosome"/>
</dbReference>
<dbReference type="InterPro" id="IPR022272">
    <property type="entry name" value="Lipocalin_CS"/>
</dbReference>
<sequence>MSGFEPERYLGRWYEIKRLDHSFERNATRVYAEYSLRDDGKIKVVNTAYSTAKQDWVSIEGYARFQGDPNIASLSVTFFWPITAGYHVIDLDHDNYQWALVTGPSRDYLWILARKTTLPTEITERLTNYAKELGYDISTLIDVDHS</sequence>
<dbReference type="PROSITE" id="PS00213">
    <property type="entry name" value="LIPOCALIN"/>
    <property type="match status" value="1"/>
</dbReference>
<comment type="subcellular location">
    <subcellularLocation>
        <location evidence="2">Cell outer membrane</location>
    </subcellularLocation>
</comment>
<gene>
    <name evidence="4" type="ORF">HH1059_16330</name>
</gene>
<dbReference type="GO" id="GO:0008289">
    <property type="term" value="F:lipid binding"/>
    <property type="evidence" value="ECO:0007669"/>
    <property type="project" value="UniProtKB-UniRule"/>
</dbReference>
<keyword evidence="5" id="KW-1185">Reference proteome</keyword>
<dbReference type="GO" id="GO:0009279">
    <property type="term" value="C:cell outer membrane"/>
    <property type="evidence" value="ECO:0007669"/>
    <property type="project" value="UniProtKB-SubCell"/>
</dbReference>
<dbReference type="Pfam" id="PF08212">
    <property type="entry name" value="Lipocalin_2"/>
    <property type="match status" value="1"/>
</dbReference>
<dbReference type="InterPro" id="IPR002446">
    <property type="entry name" value="Lipocalin_bac"/>
</dbReference>
<dbReference type="GO" id="GO:0006950">
    <property type="term" value="P:response to stress"/>
    <property type="evidence" value="ECO:0007669"/>
    <property type="project" value="UniProtKB-ARBA"/>
</dbReference>
<dbReference type="PANTHER" id="PTHR10612:SF34">
    <property type="entry name" value="APOLIPOPROTEIN D"/>
    <property type="match status" value="1"/>
</dbReference>
<comment type="subunit">
    <text evidence="2">Homodimer.</text>
</comment>
<dbReference type="InterPro" id="IPR022271">
    <property type="entry name" value="Lipocalin_ApoD"/>
</dbReference>
<comment type="similarity">
    <text evidence="1 2">Belongs to the calycin superfamily. Lipocalin family.</text>
</comment>
<reference evidence="4" key="1">
    <citation type="submission" date="2016-02" db="EMBL/GenBank/DDBJ databases">
        <title>Halorhodospira halochloris DSM-1059 complete genome, version 2.</title>
        <authorList>
            <person name="Tsukatani Y."/>
        </authorList>
    </citation>
    <scope>NUCLEOTIDE SEQUENCE</scope>
    <source>
        <strain evidence="4">DSM 1059</strain>
    </source>
</reference>
<protein>
    <recommendedName>
        <fullName evidence="2">Outer membrane lipoprotein Blc</fullName>
    </recommendedName>
</protein>
<proteinExistence type="inferred from homology"/>
<dbReference type="InterPro" id="IPR000566">
    <property type="entry name" value="Lipocln_cytosolic_FA-bd_dom"/>
</dbReference>
<comment type="function">
    <text evidence="2">Involved in the storage or transport of lipids necessary for membrane maintenance under stressful conditions. Displays a binding preference for lysophospholipids.</text>
</comment>
<evidence type="ECO:0000313" key="4">
    <source>
        <dbReference type="EMBL" id="BAU58343.2"/>
    </source>
</evidence>
<dbReference type="AlphaFoldDB" id="A0A110B5F6"/>
<evidence type="ECO:0000259" key="3">
    <source>
        <dbReference type="Pfam" id="PF08212"/>
    </source>
</evidence>
<dbReference type="SUPFAM" id="SSF50814">
    <property type="entry name" value="Lipocalins"/>
    <property type="match status" value="1"/>
</dbReference>
<dbReference type="KEGG" id="hhk:HH1059_16330"/>
<keyword evidence="2" id="KW-0472">Membrane</keyword>
<dbReference type="PANTHER" id="PTHR10612">
    <property type="entry name" value="APOLIPOPROTEIN D"/>
    <property type="match status" value="1"/>
</dbReference>
<dbReference type="InterPro" id="IPR047202">
    <property type="entry name" value="Lipocalin_Blc-like_dom"/>
</dbReference>
<feature type="domain" description="Lipocalin/cytosolic fatty-acid binding" evidence="3">
    <location>
        <begin position="7"/>
        <end position="143"/>
    </location>
</feature>
<keyword evidence="2" id="KW-0446">Lipid-binding</keyword>
<evidence type="ECO:0000256" key="1">
    <source>
        <dbReference type="ARBA" id="ARBA00006889"/>
    </source>
</evidence>
<dbReference type="InterPro" id="IPR012674">
    <property type="entry name" value="Calycin"/>
</dbReference>
<dbReference type="CDD" id="cd19438">
    <property type="entry name" value="lipocalin_Blc-like"/>
    <property type="match status" value="1"/>
</dbReference>
<organism evidence="4 5">
    <name type="scientific">Halorhodospira halochloris</name>
    <name type="common">Ectothiorhodospira halochloris</name>
    <dbReference type="NCBI Taxonomy" id="1052"/>
    <lineage>
        <taxon>Bacteria</taxon>
        <taxon>Pseudomonadati</taxon>
        <taxon>Pseudomonadota</taxon>
        <taxon>Gammaproteobacteria</taxon>
        <taxon>Chromatiales</taxon>
        <taxon>Ectothiorhodospiraceae</taxon>
        <taxon>Halorhodospira</taxon>
    </lineage>
</organism>
<dbReference type="PRINTS" id="PR01171">
    <property type="entry name" value="BCTLIPOCALIN"/>
</dbReference>